<evidence type="ECO:0000313" key="4">
    <source>
        <dbReference type="EMBL" id="SFE37399.1"/>
    </source>
</evidence>
<keyword evidence="2" id="KW-0732">Signal</keyword>
<dbReference type="Pfam" id="PF02469">
    <property type="entry name" value="Fasciclin"/>
    <property type="match status" value="1"/>
</dbReference>
<feature type="compositionally biased region" description="Low complexity" evidence="1">
    <location>
        <begin position="32"/>
        <end position="85"/>
    </location>
</feature>
<dbReference type="PANTHER" id="PTHR10900:SF77">
    <property type="entry name" value="FI19380P1"/>
    <property type="match status" value="1"/>
</dbReference>
<dbReference type="GO" id="GO:0005615">
    <property type="term" value="C:extracellular space"/>
    <property type="evidence" value="ECO:0007669"/>
    <property type="project" value="TreeGrafter"/>
</dbReference>
<dbReference type="RefSeq" id="WP_092928470.1">
    <property type="nucleotide sequence ID" value="NZ_FOMZ01000012.1"/>
</dbReference>
<feature type="chain" id="PRO_5011577801" evidence="2">
    <location>
        <begin position="29"/>
        <end position="254"/>
    </location>
</feature>
<dbReference type="EMBL" id="FOMZ01000012">
    <property type="protein sequence ID" value="SFE37399.1"/>
    <property type="molecule type" value="Genomic_DNA"/>
</dbReference>
<evidence type="ECO:0000256" key="2">
    <source>
        <dbReference type="SAM" id="SignalP"/>
    </source>
</evidence>
<proteinExistence type="predicted"/>
<dbReference type="PANTHER" id="PTHR10900">
    <property type="entry name" value="PERIOSTIN-RELATED"/>
    <property type="match status" value="1"/>
</dbReference>
<name>A0A1I2A0K9_9ACTN</name>
<evidence type="ECO:0000259" key="3">
    <source>
        <dbReference type="PROSITE" id="PS50213"/>
    </source>
</evidence>
<evidence type="ECO:0000313" key="5">
    <source>
        <dbReference type="Proteomes" id="UP000198716"/>
    </source>
</evidence>
<gene>
    <name evidence="4" type="ORF">SAMN04487819_11243</name>
</gene>
<dbReference type="Proteomes" id="UP000198716">
    <property type="component" value="Unassembled WGS sequence"/>
</dbReference>
<dbReference type="AlphaFoldDB" id="A0A1I2A0K9"/>
<sequence length="254" mass="26110">MNNTRVKTAVTGAVASMALLLSACGGGAESGDQNQNEQNQSAQSQQSGDQSGQDQSGQDQSGQDQSGQDQSGQDQSGQDSMGEQGVTTVDDIYGPAASKVPTDPSNEGSAKGMVDDPVGTAASNNPLLTSLTKAVKTAGLVDTLNKSDASYTVFAPANSAFEKLDPATLEALLNDPAKKEQLTSILTYHVVPERMNAEELGKAGEVKTVNGKTVPISGSGENIKIDGANVQVGNVPTANATVFVIDEVLMPPKQ</sequence>
<feature type="region of interest" description="Disordered" evidence="1">
    <location>
        <begin position="24"/>
        <end position="118"/>
    </location>
</feature>
<dbReference type="InterPro" id="IPR050904">
    <property type="entry name" value="Adhesion/Biosynth-related"/>
</dbReference>
<dbReference type="InterPro" id="IPR036378">
    <property type="entry name" value="FAS1_dom_sf"/>
</dbReference>
<organism evidence="4 5">
    <name type="scientific">Actinopolyspora alba</name>
    <dbReference type="NCBI Taxonomy" id="673379"/>
    <lineage>
        <taxon>Bacteria</taxon>
        <taxon>Bacillati</taxon>
        <taxon>Actinomycetota</taxon>
        <taxon>Actinomycetes</taxon>
        <taxon>Actinopolysporales</taxon>
        <taxon>Actinopolysporaceae</taxon>
        <taxon>Actinopolyspora</taxon>
        <taxon>Actinopolyspora alba group</taxon>
    </lineage>
</organism>
<dbReference type="SMART" id="SM00554">
    <property type="entry name" value="FAS1"/>
    <property type="match status" value="1"/>
</dbReference>
<keyword evidence="5" id="KW-1185">Reference proteome</keyword>
<accession>A0A1I2A0K9</accession>
<dbReference type="FunFam" id="2.30.180.10:FF:000014">
    <property type="entry name" value="Stabilin 1"/>
    <property type="match status" value="1"/>
</dbReference>
<dbReference type="GO" id="GO:0031012">
    <property type="term" value="C:extracellular matrix"/>
    <property type="evidence" value="ECO:0007669"/>
    <property type="project" value="TreeGrafter"/>
</dbReference>
<dbReference type="GO" id="GO:0030198">
    <property type="term" value="P:extracellular matrix organization"/>
    <property type="evidence" value="ECO:0007669"/>
    <property type="project" value="TreeGrafter"/>
</dbReference>
<dbReference type="PROSITE" id="PS51257">
    <property type="entry name" value="PROKAR_LIPOPROTEIN"/>
    <property type="match status" value="1"/>
</dbReference>
<protein>
    <submittedName>
        <fullName evidence="4">Uncaracterized surface protein containing fasciclin (FAS1) repeats</fullName>
    </submittedName>
</protein>
<evidence type="ECO:0000256" key="1">
    <source>
        <dbReference type="SAM" id="MobiDB-lite"/>
    </source>
</evidence>
<dbReference type="GO" id="GO:0007155">
    <property type="term" value="P:cell adhesion"/>
    <property type="evidence" value="ECO:0007669"/>
    <property type="project" value="TreeGrafter"/>
</dbReference>
<feature type="domain" description="FAS1" evidence="3">
    <location>
        <begin position="115"/>
        <end position="249"/>
    </location>
</feature>
<feature type="signal peptide" evidence="2">
    <location>
        <begin position="1"/>
        <end position="28"/>
    </location>
</feature>
<dbReference type="GO" id="GO:0050839">
    <property type="term" value="F:cell adhesion molecule binding"/>
    <property type="evidence" value="ECO:0007669"/>
    <property type="project" value="TreeGrafter"/>
</dbReference>
<reference evidence="5" key="1">
    <citation type="submission" date="2016-10" db="EMBL/GenBank/DDBJ databases">
        <authorList>
            <person name="Varghese N."/>
            <person name="Submissions S."/>
        </authorList>
    </citation>
    <scope>NUCLEOTIDE SEQUENCE [LARGE SCALE GENOMIC DNA]</scope>
    <source>
        <strain evidence="5">DSM 45004</strain>
    </source>
</reference>
<dbReference type="SUPFAM" id="SSF82153">
    <property type="entry name" value="FAS1 domain"/>
    <property type="match status" value="1"/>
</dbReference>
<dbReference type="Gene3D" id="2.30.180.10">
    <property type="entry name" value="FAS1 domain"/>
    <property type="match status" value="1"/>
</dbReference>
<dbReference type="PROSITE" id="PS50213">
    <property type="entry name" value="FAS1"/>
    <property type="match status" value="1"/>
</dbReference>
<dbReference type="InterPro" id="IPR000782">
    <property type="entry name" value="FAS1_domain"/>
</dbReference>